<dbReference type="GO" id="GO:0016020">
    <property type="term" value="C:membrane"/>
    <property type="evidence" value="ECO:0007669"/>
    <property type="project" value="TreeGrafter"/>
</dbReference>
<reference evidence="4 5" key="1">
    <citation type="submission" date="2018-05" db="EMBL/GenBank/DDBJ databases">
        <title>Genomic Encyclopedia of Type Strains, Phase IV (KMG-IV): sequencing the most valuable type-strain genomes for metagenomic binning, comparative biology and taxonomic classification.</title>
        <authorList>
            <person name="Goeker M."/>
        </authorList>
    </citation>
    <scope>NUCLEOTIDE SEQUENCE [LARGE SCALE GENOMIC DNA]</scope>
    <source>
        <strain evidence="4 5">DSM 22440</strain>
    </source>
</reference>
<dbReference type="GO" id="GO:0016491">
    <property type="term" value="F:oxidoreductase activity"/>
    <property type="evidence" value="ECO:0007669"/>
    <property type="project" value="UniProtKB-KW"/>
</dbReference>
<evidence type="ECO:0000256" key="1">
    <source>
        <dbReference type="ARBA" id="ARBA00006484"/>
    </source>
</evidence>
<dbReference type="InterPro" id="IPR036291">
    <property type="entry name" value="NAD(P)-bd_dom_sf"/>
</dbReference>
<keyword evidence="5" id="KW-1185">Reference proteome</keyword>
<keyword evidence="2" id="KW-0560">Oxidoreductase</keyword>
<dbReference type="Proteomes" id="UP000247922">
    <property type="component" value="Unassembled WGS sequence"/>
</dbReference>
<dbReference type="InterPro" id="IPR020904">
    <property type="entry name" value="Sc_DH/Rdtase_CS"/>
</dbReference>
<dbReference type="PRINTS" id="PR00081">
    <property type="entry name" value="GDHRDH"/>
</dbReference>
<dbReference type="AlphaFoldDB" id="A0A2V3WB55"/>
<evidence type="ECO:0000313" key="4">
    <source>
        <dbReference type="EMBL" id="PXW91693.1"/>
    </source>
</evidence>
<evidence type="ECO:0008006" key="6">
    <source>
        <dbReference type="Google" id="ProtNLM"/>
    </source>
</evidence>
<evidence type="ECO:0000256" key="2">
    <source>
        <dbReference type="ARBA" id="ARBA00023002"/>
    </source>
</evidence>
<organism evidence="4 5">
    <name type="scientific">Streptohalobacillus salinus</name>
    <dbReference type="NCBI Taxonomy" id="621096"/>
    <lineage>
        <taxon>Bacteria</taxon>
        <taxon>Bacillati</taxon>
        <taxon>Bacillota</taxon>
        <taxon>Bacilli</taxon>
        <taxon>Bacillales</taxon>
        <taxon>Bacillaceae</taxon>
        <taxon>Streptohalobacillus</taxon>
    </lineage>
</organism>
<dbReference type="Pfam" id="PF00106">
    <property type="entry name" value="adh_short"/>
    <property type="match status" value="1"/>
</dbReference>
<evidence type="ECO:0000313" key="5">
    <source>
        <dbReference type="Proteomes" id="UP000247922"/>
    </source>
</evidence>
<protein>
    <recommendedName>
        <fullName evidence="6">Short-subunit dehydrogenase</fullName>
    </recommendedName>
</protein>
<accession>A0A2V3WB55</accession>
<comment type="similarity">
    <text evidence="1 3">Belongs to the short-chain dehydrogenases/reductases (SDR) family.</text>
</comment>
<dbReference type="InterPro" id="IPR002347">
    <property type="entry name" value="SDR_fam"/>
</dbReference>
<proteinExistence type="inferred from homology"/>
<evidence type="ECO:0000256" key="3">
    <source>
        <dbReference type="RuleBase" id="RU000363"/>
    </source>
</evidence>
<sequence>MDLENKTIIVTGATSGIGLSLSEQLAEQGANLVLISRNKEKLADITDRLMSKHRINCWYFPYDLTNTEGIPTLIEQVLIKTKQIDGIINNAGFGLFAYAADTSAEITEKMFRLNVLAIIELNRVLLPHLRTRTSAQIVNIASFAGKIATPKASTYASTKSAVIGYSNALRLELKKLPVQVMTVNLGPVKTAFFTEADQSGSYQDQVAAIMLDPDRVSQKIIQHLFTKKREINLPGWMSIGTSLYHLAPSLFETIMARQFDKK</sequence>
<dbReference type="Gene3D" id="3.40.50.720">
    <property type="entry name" value="NAD(P)-binding Rossmann-like Domain"/>
    <property type="match status" value="1"/>
</dbReference>
<dbReference type="PRINTS" id="PR00080">
    <property type="entry name" value="SDRFAMILY"/>
</dbReference>
<dbReference type="PROSITE" id="PS00061">
    <property type="entry name" value="ADH_SHORT"/>
    <property type="match status" value="1"/>
</dbReference>
<dbReference type="RefSeq" id="WP_110250993.1">
    <property type="nucleotide sequence ID" value="NZ_QJJR01000004.1"/>
</dbReference>
<comment type="caution">
    <text evidence="4">The sequence shown here is derived from an EMBL/GenBank/DDBJ whole genome shotgun (WGS) entry which is preliminary data.</text>
</comment>
<dbReference type="OrthoDB" id="9793345at2"/>
<dbReference type="EMBL" id="QJJR01000004">
    <property type="protein sequence ID" value="PXW91693.1"/>
    <property type="molecule type" value="Genomic_DNA"/>
</dbReference>
<gene>
    <name evidence="4" type="ORF">DES38_104125</name>
</gene>
<name>A0A2V3WB55_9BACI</name>
<dbReference type="PIRSF" id="PIRSF000126">
    <property type="entry name" value="11-beta-HSD1"/>
    <property type="match status" value="1"/>
</dbReference>
<dbReference type="SUPFAM" id="SSF51735">
    <property type="entry name" value="NAD(P)-binding Rossmann-fold domains"/>
    <property type="match status" value="1"/>
</dbReference>
<dbReference type="PANTHER" id="PTHR44196">
    <property type="entry name" value="DEHYDROGENASE/REDUCTASE SDR FAMILY MEMBER 7B"/>
    <property type="match status" value="1"/>
</dbReference>
<dbReference type="PANTHER" id="PTHR44196:SF1">
    <property type="entry name" value="DEHYDROGENASE_REDUCTASE SDR FAMILY MEMBER 7B"/>
    <property type="match status" value="1"/>
</dbReference>